<dbReference type="PANTHER" id="PTHR21377">
    <property type="entry name" value="PROTEIN FAM210B, MITOCHONDRIAL"/>
    <property type="match status" value="1"/>
</dbReference>
<feature type="transmembrane region" description="Helical" evidence="1">
    <location>
        <begin position="89"/>
        <end position="117"/>
    </location>
</feature>
<dbReference type="AlphaFoldDB" id="A0A067CL27"/>
<keyword evidence="1" id="KW-0472">Membrane</keyword>
<gene>
    <name evidence="3" type="ORF">SPRG_04034</name>
</gene>
<sequence length="134" mass="14707">MLATTSRLVLRPMAARSLPRRDFSKEAFAKHTAKFKEIMKQYGKVAVVVHSSVFVTTLGVAFSAIEYGIDIREAHIPFVDMSKIDPNAGTLLLAYLATVATGPVRGGLTIAVTPWIARFLRKRGKWAPPPTTPK</sequence>
<feature type="transmembrane region" description="Helical" evidence="1">
    <location>
        <begin position="45"/>
        <end position="69"/>
    </location>
</feature>
<dbReference type="GO" id="GO:0005739">
    <property type="term" value="C:mitochondrion"/>
    <property type="evidence" value="ECO:0007669"/>
    <property type="project" value="TreeGrafter"/>
</dbReference>
<keyword evidence="4" id="KW-1185">Reference proteome</keyword>
<dbReference type="GeneID" id="24126507"/>
<reference evidence="3 4" key="1">
    <citation type="journal article" date="2013" name="PLoS Genet.">
        <title>Distinctive expansion of potential virulence genes in the genome of the oomycete fish pathogen Saprolegnia parasitica.</title>
        <authorList>
            <person name="Jiang R.H."/>
            <person name="de Bruijn I."/>
            <person name="Haas B.J."/>
            <person name="Belmonte R."/>
            <person name="Lobach L."/>
            <person name="Christie J."/>
            <person name="van den Ackerveken G."/>
            <person name="Bottin A."/>
            <person name="Bulone V."/>
            <person name="Diaz-Moreno S.M."/>
            <person name="Dumas B."/>
            <person name="Fan L."/>
            <person name="Gaulin E."/>
            <person name="Govers F."/>
            <person name="Grenville-Briggs L.J."/>
            <person name="Horner N.R."/>
            <person name="Levin J.Z."/>
            <person name="Mammella M."/>
            <person name="Meijer H.J."/>
            <person name="Morris P."/>
            <person name="Nusbaum C."/>
            <person name="Oome S."/>
            <person name="Phillips A.J."/>
            <person name="van Rooyen D."/>
            <person name="Rzeszutek E."/>
            <person name="Saraiva M."/>
            <person name="Secombes C.J."/>
            <person name="Seidl M.F."/>
            <person name="Snel B."/>
            <person name="Stassen J.H."/>
            <person name="Sykes S."/>
            <person name="Tripathy S."/>
            <person name="van den Berg H."/>
            <person name="Vega-Arreguin J.C."/>
            <person name="Wawra S."/>
            <person name="Young S.K."/>
            <person name="Zeng Q."/>
            <person name="Dieguez-Uribeondo J."/>
            <person name="Russ C."/>
            <person name="Tyler B.M."/>
            <person name="van West P."/>
        </authorList>
    </citation>
    <scope>NUCLEOTIDE SEQUENCE [LARGE SCALE GENOMIC DNA]</scope>
    <source>
        <strain evidence="3 4">CBS 223.65</strain>
    </source>
</reference>
<dbReference type="RefSeq" id="XP_012198014.1">
    <property type="nucleotide sequence ID" value="XM_012342624.1"/>
</dbReference>
<dbReference type="OMA" id="TPWIARF"/>
<protein>
    <recommendedName>
        <fullName evidence="2">DUF1279 domain-containing protein</fullName>
    </recommendedName>
</protein>
<dbReference type="PANTHER" id="PTHR21377:SF0">
    <property type="entry name" value="PROTEIN FAM210B, MITOCHONDRIAL"/>
    <property type="match status" value="1"/>
</dbReference>
<feature type="domain" description="DUF1279" evidence="2">
    <location>
        <begin position="33"/>
        <end position="114"/>
    </location>
</feature>
<dbReference type="EMBL" id="KK583198">
    <property type="protein sequence ID" value="KDO31419.1"/>
    <property type="molecule type" value="Genomic_DNA"/>
</dbReference>
<organism evidence="3 4">
    <name type="scientific">Saprolegnia parasitica (strain CBS 223.65)</name>
    <dbReference type="NCBI Taxonomy" id="695850"/>
    <lineage>
        <taxon>Eukaryota</taxon>
        <taxon>Sar</taxon>
        <taxon>Stramenopiles</taxon>
        <taxon>Oomycota</taxon>
        <taxon>Saprolegniomycetes</taxon>
        <taxon>Saprolegniales</taxon>
        <taxon>Saprolegniaceae</taxon>
        <taxon>Saprolegnia</taxon>
    </lineage>
</organism>
<evidence type="ECO:0000256" key="1">
    <source>
        <dbReference type="SAM" id="Phobius"/>
    </source>
</evidence>
<dbReference type="VEuPathDB" id="FungiDB:SPRG_04034"/>
<dbReference type="InterPro" id="IPR009688">
    <property type="entry name" value="FAM210A/B-like_dom"/>
</dbReference>
<dbReference type="OrthoDB" id="426386at2759"/>
<evidence type="ECO:0000313" key="3">
    <source>
        <dbReference type="EMBL" id="KDO31419.1"/>
    </source>
</evidence>
<proteinExistence type="predicted"/>
<dbReference type="InterPro" id="IPR045866">
    <property type="entry name" value="FAM210A/B-like"/>
</dbReference>
<dbReference type="KEGG" id="spar:SPRG_04034"/>
<evidence type="ECO:0000259" key="2">
    <source>
        <dbReference type="Pfam" id="PF06916"/>
    </source>
</evidence>
<dbReference type="Pfam" id="PF06916">
    <property type="entry name" value="FAM210A-B_dom"/>
    <property type="match status" value="1"/>
</dbReference>
<dbReference type="Proteomes" id="UP000030745">
    <property type="component" value="Unassembled WGS sequence"/>
</dbReference>
<keyword evidence="1" id="KW-1133">Transmembrane helix</keyword>
<evidence type="ECO:0000313" key="4">
    <source>
        <dbReference type="Proteomes" id="UP000030745"/>
    </source>
</evidence>
<keyword evidence="1" id="KW-0812">Transmembrane</keyword>
<name>A0A067CL27_SAPPC</name>
<accession>A0A067CL27</accession>